<organism evidence="9 10">
    <name type="scientific">Caenibius tardaugens NBRC 16725</name>
    <dbReference type="NCBI Taxonomy" id="1219035"/>
    <lineage>
        <taxon>Bacteria</taxon>
        <taxon>Pseudomonadati</taxon>
        <taxon>Pseudomonadota</taxon>
        <taxon>Alphaproteobacteria</taxon>
        <taxon>Sphingomonadales</taxon>
        <taxon>Erythrobacteraceae</taxon>
        <taxon>Caenibius</taxon>
    </lineage>
</organism>
<reference evidence="9 10" key="1">
    <citation type="submission" date="2013-09" db="EMBL/GenBank/DDBJ databases">
        <title>Whole genome shotgun sequence of Novosphingobium tardaugens NBRC 16725.</title>
        <authorList>
            <person name="Isaki S."/>
            <person name="Hosoyama A."/>
            <person name="Tsuchikane K."/>
            <person name="Katsumata H."/>
            <person name="Ando Y."/>
            <person name="Yamazaki S."/>
            <person name="Fujita N."/>
        </authorList>
    </citation>
    <scope>NUCLEOTIDE SEQUENCE [LARGE SCALE GENOMIC DNA]</scope>
    <source>
        <strain evidence="9 10">NBRC 16725</strain>
    </source>
</reference>
<evidence type="ECO:0000256" key="4">
    <source>
        <dbReference type="ARBA" id="ARBA00022827"/>
    </source>
</evidence>
<dbReference type="Gene3D" id="3.50.50.60">
    <property type="entry name" value="FAD/NAD(P)-binding domain"/>
    <property type="match status" value="1"/>
</dbReference>
<dbReference type="PROSITE" id="PS51257">
    <property type="entry name" value="PROKAR_LIPOPROTEIN"/>
    <property type="match status" value="1"/>
</dbReference>
<dbReference type="KEGG" id="ntd:EGO55_05035"/>
<gene>
    <name evidence="9" type="primary">betA</name>
    <name evidence="9" type="ORF">NT2_09_01170</name>
</gene>
<dbReference type="PROSITE" id="PS00623">
    <property type="entry name" value="GMC_OXRED_1"/>
    <property type="match status" value="1"/>
</dbReference>
<protein>
    <submittedName>
        <fullName evidence="9">Choline dehydrogenase</fullName>
    </submittedName>
</protein>
<dbReference type="SUPFAM" id="SSF51905">
    <property type="entry name" value="FAD/NAD(P)-binding domain"/>
    <property type="match status" value="1"/>
</dbReference>
<evidence type="ECO:0000259" key="7">
    <source>
        <dbReference type="PROSITE" id="PS00623"/>
    </source>
</evidence>
<dbReference type="InterPro" id="IPR036188">
    <property type="entry name" value="FAD/NAD-bd_sf"/>
</dbReference>
<feature type="domain" description="Glucose-methanol-choline oxidoreductase N-terminal" evidence="8">
    <location>
        <begin position="257"/>
        <end position="271"/>
    </location>
</feature>
<name>U2ZYP8_9SPHN</name>
<evidence type="ECO:0000313" key="9">
    <source>
        <dbReference type="EMBL" id="GAD50509.1"/>
    </source>
</evidence>
<dbReference type="Pfam" id="PF05199">
    <property type="entry name" value="GMC_oxred_C"/>
    <property type="match status" value="1"/>
</dbReference>
<dbReference type="PANTHER" id="PTHR11552:SF147">
    <property type="entry name" value="CHOLINE DEHYDROGENASE, MITOCHONDRIAL"/>
    <property type="match status" value="1"/>
</dbReference>
<dbReference type="InterPro" id="IPR012132">
    <property type="entry name" value="GMC_OxRdtase"/>
</dbReference>
<evidence type="ECO:0000256" key="1">
    <source>
        <dbReference type="ARBA" id="ARBA00001974"/>
    </source>
</evidence>
<dbReference type="GO" id="GO:0050660">
    <property type="term" value="F:flavin adenine dinucleotide binding"/>
    <property type="evidence" value="ECO:0007669"/>
    <property type="project" value="InterPro"/>
</dbReference>
<dbReference type="PROSITE" id="PS00624">
    <property type="entry name" value="GMC_OXRED_2"/>
    <property type="match status" value="1"/>
</dbReference>
<dbReference type="Proteomes" id="UP000016568">
    <property type="component" value="Unassembled WGS sequence"/>
</dbReference>
<dbReference type="Gene3D" id="3.30.560.10">
    <property type="entry name" value="Glucose Oxidase, domain 3"/>
    <property type="match status" value="1"/>
</dbReference>
<dbReference type="SUPFAM" id="SSF54373">
    <property type="entry name" value="FAD-linked reductases, C-terminal domain"/>
    <property type="match status" value="1"/>
</dbReference>
<comment type="similarity">
    <text evidence="2 6">Belongs to the GMC oxidoreductase family.</text>
</comment>
<comment type="cofactor">
    <cofactor evidence="1 5">
        <name>FAD</name>
        <dbReference type="ChEBI" id="CHEBI:57692"/>
    </cofactor>
</comment>
<dbReference type="GO" id="GO:0016614">
    <property type="term" value="F:oxidoreductase activity, acting on CH-OH group of donors"/>
    <property type="evidence" value="ECO:0007669"/>
    <property type="project" value="InterPro"/>
</dbReference>
<dbReference type="InterPro" id="IPR000172">
    <property type="entry name" value="GMC_OxRdtase_N"/>
</dbReference>
<comment type="caution">
    <text evidence="9">The sequence shown here is derived from an EMBL/GenBank/DDBJ whole genome shotgun (WGS) entry which is preliminary data.</text>
</comment>
<accession>U2ZYP8</accession>
<dbReference type="Pfam" id="PF00732">
    <property type="entry name" value="GMC_oxred_N"/>
    <property type="match status" value="1"/>
</dbReference>
<evidence type="ECO:0000256" key="5">
    <source>
        <dbReference type="PIRSR" id="PIRSR000137-2"/>
    </source>
</evidence>
<evidence type="ECO:0000256" key="6">
    <source>
        <dbReference type="RuleBase" id="RU003968"/>
    </source>
</evidence>
<dbReference type="RefSeq" id="WP_021691327.1">
    <property type="nucleotide sequence ID" value="NZ_BASZ01000009.1"/>
</dbReference>
<evidence type="ECO:0000313" key="10">
    <source>
        <dbReference type="Proteomes" id="UP000016568"/>
    </source>
</evidence>
<dbReference type="PIRSF" id="PIRSF000137">
    <property type="entry name" value="Alcohol_oxidase"/>
    <property type="match status" value="1"/>
</dbReference>
<proteinExistence type="inferred from homology"/>
<feature type="binding site" evidence="5">
    <location>
        <position position="91"/>
    </location>
    <ligand>
        <name>FAD</name>
        <dbReference type="ChEBI" id="CHEBI:57692"/>
    </ligand>
</feature>
<feature type="domain" description="Glucose-methanol-choline oxidoreductase N-terminal" evidence="7">
    <location>
        <begin position="85"/>
        <end position="108"/>
    </location>
</feature>
<dbReference type="InterPro" id="IPR007867">
    <property type="entry name" value="GMC_OxRtase_C"/>
</dbReference>
<sequence>MGDRGDAYDYVIVGGGSAGCVLAARLSACRDVRVLLLEAGGPDRSPLIHIPAAAYLLFGRAKANWTYQTDAQTGLDGRVLTEIRGRTLGGTSAINGMLYCRGEAADYDGWAAGGAPGWSYADVLPYFLRSEAHLTDTGPFHGRTGPLKVTRAEVSNPLARRWLEAAQQAGFNYNPDINGAQRLGVGPTDWTCAHGRRMSAAIAFLRETRRRPNLTIRTGAMASRIVVERGRARGVIYRWNGGMHHATCDREVLLSAGAIQSPQLLMLSGIGSADHLRSLDIDPLIDLPGVGQNYHDHVGVSVLTTVRGTDSAYRHFSPLNAVRAGVQYAFGRRGLLAQPPVEAVGVFESGEAPEIGPDLKFSFIPIMVRPTEGVMRGHGMMTRVCMTKPASRGAIRLRSSAPEAHPAIDARYLAEESDVRRTLAGIRIARAIFAQTAFDPVRGEELAPGPEANSNAALDRFLRWTAEPDFHGAGSCKMGNDSLSVVDERLNVRGVEGLRIVDASIMPTVPSGNTNAPVMMVAERAAEWIAGRDDERTATRRP</sequence>
<evidence type="ECO:0000259" key="8">
    <source>
        <dbReference type="PROSITE" id="PS00624"/>
    </source>
</evidence>
<keyword evidence="4 5" id="KW-0274">FAD</keyword>
<dbReference type="AlphaFoldDB" id="U2ZYP8"/>
<dbReference type="PANTHER" id="PTHR11552">
    <property type="entry name" value="GLUCOSE-METHANOL-CHOLINE GMC OXIDOREDUCTASE"/>
    <property type="match status" value="1"/>
</dbReference>
<dbReference type="EMBL" id="BASZ01000009">
    <property type="protein sequence ID" value="GAD50509.1"/>
    <property type="molecule type" value="Genomic_DNA"/>
</dbReference>
<evidence type="ECO:0000256" key="2">
    <source>
        <dbReference type="ARBA" id="ARBA00010790"/>
    </source>
</evidence>
<dbReference type="eggNOG" id="COG2303">
    <property type="taxonomic scope" value="Bacteria"/>
</dbReference>
<keyword evidence="3 6" id="KW-0285">Flavoprotein</keyword>
<keyword evidence="10" id="KW-1185">Reference proteome</keyword>
<evidence type="ECO:0000256" key="3">
    <source>
        <dbReference type="ARBA" id="ARBA00022630"/>
    </source>
</evidence>
<dbReference type="OrthoDB" id="9785276at2"/>